<dbReference type="Proteomes" id="UP000001292">
    <property type="component" value="Unassembled WGS sequence"/>
</dbReference>
<name>B4IP99_DROSE</name>
<dbReference type="AlphaFoldDB" id="B4IP99"/>
<gene>
    <name evidence="1" type="primary">Dsec\GM16394</name>
    <name evidence="1" type="ORF">Dsec_GM16394</name>
</gene>
<accession>B4IP99</accession>
<reference evidence="1 2" key="1">
    <citation type="journal article" date="2007" name="Nature">
        <title>Evolution of genes and genomes on the Drosophila phylogeny.</title>
        <authorList>
            <consortium name="Drosophila 12 Genomes Consortium"/>
            <person name="Clark A.G."/>
            <person name="Eisen M.B."/>
            <person name="Smith D.R."/>
            <person name="Bergman C.M."/>
            <person name="Oliver B."/>
            <person name="Markow T.A."/>
            <person name="Kaufman T.C."/>
            <person name="Kellis M."/>
            <person name="Gelbart W."/>
            <person name="Iyer V.N."/>
            <person name="Pollard D.A."/>
            <person name="Sackton T.B."/>
            <person name="Larracuente A.M."/>
            <person name="Singh N.D."/>
            <person name="Abad J.P."/>
            <person name="Abt D.N."/>
            <person name="Adryan B."/>
            <person name="Aguade M."/>
            <person name="Akashi H."/>
            <person name="Anderson W.W."/>
            <person name="Aquadro C.F."/>
            <person name="Ardell D.H."/>
            <person name="Arguello R."/>
            <person name="Artieri C.G."/>
            <person name="Barbash D.A."/>
            <person name="Barker D."/>
            <person name="Barsanti P."/>
            <person name="Batterham P."/>
            <person name="Batzoglou S."/>
            <person name="Begun D."/>
            <person name="Bhutkar A."/>
            <person name="Blanco E."/>
            <person name="Bosak S.A."/>
            <person name="Bradley R.K."/>
            <person name="Brand A.D."/>
            <person name="Brent M.R."/>
            <person name="Brooks A.N."/>
            <person name="Brown R.H."/>
            <person name="Butlin R.K."/>
            <person name="Caggese C."/>
            <person name="Calvi B.R."/>
            <person name="Bernardo de Carvalho A."/>
            <person name="Caspi A."/>
            <person name="Castrezana S."/>
            <person name="Celniker S.E."/>
            <person name="Chang J.L."/>
            <person name="Chapple C."/>
            <person name="Chatterji S."/>
            <person name="Chinwalla A."/>
            <person name="Civetta A."/>
            <person name="Clifton S.W."/>
            <person name="Comeron J.M."/>
            <person name="Costello J.C."/>
            <person name="Coyne J.A."/>
            <person name="Daub J."/>
            <person name="David R.G."/>
            <person name="Delcher A.L."/>
            <person name="Delehaunty K."/>
            <person name="Do C.B."/>
            <person name="Ebling H."/>
            <person name="Edwards K."/>
            <person name="Eickbush T."/>
            <person name="Evans J.D."/>
            <person name="Filipski A."/>
            <person name="Findeiss S."/>
            <person name="Freyhult E."/>
            <person name="Fulton L."/>
            <person name="Fulton R."/>
            <person name="Garcia A.C."/>
            <person name="Gardiner A."/>
            <person name="Garfield D.A."/>
            <person name="Garvin B.E."/>
            <person name="Gibson G."/>
            <person name="Gilbert D."/>
            <person name="Gnerre S."/>
            <person name="Godfrey J."/>
            <person name="Good R."/>
            <person name="Gotea V."/>
            <person name="Gravely B."/>
            <person name="Greenberg A.J."/>
            <person name="Griffiths-Jones S."/>
            <person name="Gross S."/>
            <person name="Guigo R."/>
            <person name="Gustafson E.A."/>
            <person name="Haerty W."/>
            <person name="Hahn M.W."/>
            <person name="Halligan D.L."/>
            <person name="Halpern A.L."/>
            <person name="Halter G.M."/>
            <person name="Han M.V."/>
            <person name="Heger A."/>
            <person name="Hillier L."/>
            <person name="Hinrichs A.S."/>
            <person name="Holmes I."/>
            <person name="Hoskins R.A."/>
            <person name="Hubisz M.J."/>
            <person name="Hultmark D."/>
            <person name="Huntley M.A."/>
            <person name="Jaffe D.B."/>
            <person name="Jagadeeshan S."/>
            <person name="Jeck W.R."/>
            <person name="Johnson J."/>
            <person name="Jones C.D."/>
            <person name="Jordan W.C."/>
            <person name="Karpen G.H."/>
            <person name="Kataoka E."/>
            <person name="Keightley P.D."/>
            <person name="Kheradpour P."/>
            <person name="Kirkness E.F."/>
            <person name="Koerich L.B."/>
            <person name="Kristiansen K."/>
            <person name="Kudrna D."/>
            <person name="Kulathinal R.J."/>
            <person name="Kumar S."/>
            <person name="Kwok R."/>
            <person name="Lander E."/>
            <person name="Langley C.H."/>
            <person name="Lapoint R."/>
            <person name="Lazzaro B.P."/>
            <person name="Lee S.J."/>
            <person name="Levesque L."/>
            <person name="Li R."/>
            <person name="Lin C.F."/>
            <person name="Lin M.F."/>
            <person name="Lindblad-Toh K."/>
            <person name="Llopart A."/>
            <person name="Long M."/>
            <person name="Low L."/>
            <person name="Lozovsky E."/>
            <person name="Lu J."/>
            <person name="Luo M."/>
            <person name="Machado C.A."/>
            <person name="Makalowski W."/>
            <person name="Marzo M."/>
            <person name="Matsuda M."/>
            <person name="Matzkin L."/>
            <person name="McAllister B."/>
            <person name="McBride C.S."/>
            <person name="McKernan B."/>
            <person name="McKernan K."/>
            <person name="Mendez-Lago M."/>
            <person name="Minx P."/>
            <person name="Mollenhauer M.U."/>
            <person name="Montooth K."/>
            <person name="Mount S.M."/>
            <person name="Mu X."/>
            <person name="Myers E."/>
            <person name="Negre B."/>
            <person name="Newfeld S."/>
            <person name="Nielsen R."/>
            <person name="Noor M.A."/>
            <person name="O'Grady P."/>
            <person name="Pachter L."/>
            <person name="Papaceit M."/>
            <person name="Parisi M.J."/>
            <person name="Parisi M."/>
            <person name="Parts L."/>
            <person name="Pedersen J.S."/>
            <person name="Pesole G."/>
            <person name="Phillippy A.M."/>
            <person name="Ponting C.P."/>
            <person name="Pop M."/>
            <person name="Porcelli D."/>
            <person name="Powell J.R."/>
            <person name="Prohaska S."/>
            <person name="Pruitt K."/>
            <person name="Puig M."/>
            <person name="Quesneville H."/>
            <person name="Ram K.R."/>
            <person name="Rand D."/>
            <person name="Rasmussen M.D."/>
            <person name="Reed L.K."/>
            <person name="Reenan R."/>
            <person name="Reily A."/>
            <person name="Remington K.A."/>
            <person name="Rieger T.T."/>
            <person name="Ritchie M.G."/>
            <person name="Robin C."/>
            <person name="Rogers Y.H."/>
            <person name="Rohde C."/>
            <person name="Rozas J."/>
            <person name="Rubenfield M.J."/>
            <person name="Ruiz A."/>
            <person name="Russo S."/>
            <person name="Salzberg S.L."/>
            <person name="Sanchez-Gracia A."/>
            <person name="Saranga D.J."/>
            <person name="Sato H."/>
            <person name="Schaeffer S.W."/>
            <person name="Schatz M.C."/>
            <person name="Schlenke T."/>
            <person name="Schwartz R."/>
            <person name="Segarra C."/>
            <person name="Singh R.S."/>
            <person name="Sirot L."/>
            <person name="Sirota M."/>
            <person name="Sisneros N.B."/>
            <person name="Smith C.D."/>
            <person name="Smith T.F."/>
            <person name="Spieth J."/>
            <person name="Stage D.E."/>
            <person name="Stark A."/>
            <person name="Stephan W."/>
            <person name="Strausberg R.L."/>
            <person name="Strempel S."/>
            <person name="Sturgill D."/>
            <person name="Sutton G."/>
            <person name="Sutton G.G."/>
            <person name="Tao W."/>
            <person name="Teichmann S."/>
            <person name="Tobari Y.N."/>
            <person name="Tomimura Y."/>
            <person name="Tsolas J.M."/>
            <person name="Valente V.L."/>
            <person name="Venter E."/>
            <person name="Venter J.C."/>
            <person name="Vicario S."/>
            <person name="Vieira F.G."/>
            <person name="Vilella A.J."/>
            <person name="Villasante A."/>
            <person name="Walenz B."/>
            <person name="Wang J."/>
            <person name="Wasserman M."/>
            <person name="Watts T."/>
            <person name="Wilson D."/>
            <person name="Wilson R.K."/>
            <person name="Wing R.A."/>
            <person name="Wolfner M.F."/>
            <person name="Wong A."/>
            <person name="Wong G.K."/>
            <person name="Wu C.I."/>
            <person name="Wu G."/>
            <person name="Yamamoto D."/>
            <person name="Yang H.P."/>
            <person name="Yang S.P."/>
            <person name="Yorke J.A."/>
            <person name="Yoshida K."/>
            <person name="Zdobnov E."/>
            <person name="Zhang P."/>
            <person name="Zhang Y."/>
            <person name="Zimin A.V."/>
            <person name="Baldwin J."/>
            <person name="Abdouelleil A."/>
            <person name="Abdulkadir J."/>
            <person name="Abebe A."/>
            <person name="Abera B."/>
            <person name="Abreu J."/>
            <person name="Acer S.C."/>
            <person name="Aftuck L."/>
            <person name="Alexander A."/>
            <person name="An P."/>
            <person name="Anderson E."/>
            <person name="Anderson S."/>
            <person name="Arachi H."/>
            <person name="Azer M."/>
            <person name="Bachantsang P."/>
            <person name="Barry A."/>
            <person name="Bayul T."/>
            <person name="Berlin A."/>
            <person name="Bessette D."/>
            <person name="Bloom T."/>
            <person name="Blye J."/>
            <person name="Boguslavskiy L."/>
            <person name="Bonnet C."/>
            <person name="Boukhgalter B."/>
            <person name="Bourzgui I."/>
            <person name="Brown A."/>
            <person name="Cahill P."/>
            <person name="Channer S."/>
            <person name="Cheshatsang Y."/>
            <person name="Chuda L."/>
            <person name="Citroen M."/>
            <person name="Collymore A."/>
            <person name="Cooke P."/>
            <person name="Costello M."/>
            <person name="D'Aco K."/>
            <person name="Daza R."/>
            <person name="De Haan G."/>
            <person name="DeGray S."/>
            <person name="DeMaso C."/>
            <person name="Dhargay N."/>
            <person name="Dooley K."/>
            <person name="Dooley E."/>
            <person name="Doricent M."/>
            <person name="Dorje P."/>
            <person name="Dorjee K."/>
            <person name="Dupes A."/>
            <person name="Elong R."/>
            <person name="Falk J."/>
            <person name="Farina A."/>
            <person name="Faro S."/>
            <person name="Ferguson D."/>
            <person name="Fisher S."/>
            <person name="Foley C.D."/>
            <person name="Franke A."/>
            <person name="Friedrich D."/>
            <person name="Gadbois L."/>
            <person name="Gearin G."/>
            <person name="Gearin C.R."/>
            <person name="Giannoukos G."/>
            <person name="Goode T."/>
            <person name="Graham J."/>
            <person name="Grandbois E."/>
            <person name="Grewal S."/>
            <person name="Gyaltsen K."/>
            <person name="Hafez N."/>
            <person name="Hagos B."/>
            <person name="Hall J."/>
            <person name="Henson C."/>
            <person name="Hollinger A."/>
            <person name="Honan T."/>
            <person name="Huard M.D."/>
            <person name="Hughes L."/>
            <person name="Hurhula B."/>
            <person name="Husby M.E."/>
            <person name="Kamat A."/>
            <person name="Kanga B."/>
            <person name="Kashin S."/>
            <person name="Khazanovich D."/>
            <person name="Kisner P."/>
            <person name="Lance K."/>
            <person name="Lara M."/>
            <person name="Lee W."/>
            <person name="Lennon N."/>
            <person name="Letendre F."/>
            <person name="LeVine R."/>
            <person name="Lipovsky A."/>
            <person name="Liu X."/>
            <person name="Liu J."/>
            <person name="Liu S."/>
            <person name="Lokyitsang T."/>
            <person name="Lokyitsang Y."/>
            <person name="Lubonja R."/>
            <person name="Lui A."/>
            <person name="MacDonald P."/>
            <person name="Magnisalis V."/>
            <person name="Maru K."/>
            <person name="Matthews C."/>
            <person name="McCusker W."/>
            <person name="McDonough S."/>
            <person name="Mehta T."/>
            <person name="Meldrim J."/>
            <person name="Meneus L."/>
            <person name="Mihai O."/>
            <person name="Mihalev A."/>
            <person name="Mihova T."/>
            <person name="Mittelman R."/>
            <person name="Mlenga V."/>
            <person name="Montmayeur A."/>
            <person name="Mulrain L."/>
            <person name="Navidi A."/>
            <person name="Naylor J."/>
            <person name="Negash T."/>
            <person name="Nguyen T."/>
            <person name="Nguyen N."/>
            <person name="Nicol R."/>
            <person name="Norbu C."/>
            <person name="Norbu N."/>
            <person name="Novod N."/>
            <person name="O'Neill B."/>
            <person name="Osman S."/>
            <person name="Markiewicz E."/>
            <person name="Oyono O.L."/>
            <person name="Patti C."/>
            <person name="Phunkhang P."/>
            <person name="Pierre F."/>
            <person name="Priest M."/>
            <person name="Raghuraman S."/>
            <person name="Rege F."/>
            <person name="Reyes R."/>
            <person name="Rise C."/>
            <person name="Rogov P."/>
            <person name="Ross K."/>
            <person name="Ryan E."/>
            <person name="Settipalli S."/>
            <person name="Shea T."/>
            <person name="Sherpa N."/>
            <person name="Shi L."/>
            <person name="Shih D."/>
            <person name="Sparrow T."/>
            <person name="Spaulding J."/>
            <person name="Stalker J."/>
            <person name="Stange-Thomann N."/>
            <person name="Stavropoulos S."/>
            <person name="Stone C."/>
            <person name="Strader C."/>
            <person name="Tesfaye S."/>
            <person name="Thomson T."/>
            <person name="Thoulutsang Y."/>
            <person name="Thoulutsang D."/>
            <person name="Topham K."/>
            <person name="Topping I."/>
            <person name="Tsamla T."/>
            <person name="Vassiliev H."/>
            <person name="Vo A."/>
            <person name="Wangchuk T."/>
            <person name="Wangdi T."/>
            <person name="Weiand M."/>
            <person name="Wilkinson J."/>
            <person name="Wilson A."/>
            <person name="Yadav S."/>
            <person name="Young G."/>
            <person name="Yu Q."/>
            <person name="Zembek L."/>
            <person name="Zhong D."/>
            <person name="Zimmer A."/>
            <person name="Zwirko Z."/>
            <person name="Jaffe D.B."/>
            <person name="Alvarez P."/>
            <person name="Brockman W."/>
            <person name="Butler J."/>
            <person name="Chin C."/>
            <person name="Gnerre S."/>
            <person name="Grabherr M."/>
            <person name="Kleber M."/>
            <person name="Mauceli E."/>
            <person name="MacCallum I."/>
        </authorList>
    </citation>
    <scope>NUCLEOTIDE SEQUENCE [LARGE SCALE GENOMIC DNA]</scope>
    <source>
        <strain evidence="2">Rob3c / Tucson 14021-0248.25</strain>
    </source>
</reference>
<organism evidence="2">
    <name type="scientific">Drosophila sechellia</name>
    <name type="common">Fruit fly</name>
    <dbReference type="NCBI Taxonomy" id="7238"/>
    <lineage>
        <taxon>Eukaryota</taxon>
        <taxon>Metazoa</taxon>
        <taxon>Ecdysozoa</taxon>
        <taxon>Arthropoda</taxon>
        <taxon>Hexapoda</taxon>
        <taxon>Insecta</taxon>
        <taxon>Pterygota</taxon>
        <taxon>Neoptera</taxon>
        <taxon>Endopterygota</taxon>
        <taxon>Diptera</taxon>
        <taxon>Brachycera</taxon>
        <taxon>Muscomorpha</taxon>
        <taxon>Ephydroidea</taxon>
        <taxon>Drosophilidae</taxon>
        <taxon>Drosophila</taxon>
        <taxon>Sophophora</taxon>
    </lineage>
</organism>
<evidence type="ECO:0000313" key="1">
    <source>
        <dbReference type="EMBL" id="EDW52698.1"/>
    </source>
</evidence>
<dbReference type="HOGENOM" id="CLU_1857382_0_0_1"/>
<evidence type="ECO:0000313" key="2">
    <source>
        <dbReference type="Proteomes" id="UP000001292"/>
    </source>
</evidence>
<sequence>MKSKLFPYRRLISLANLFRILAFTRNLQLCFLGSNAAVLMGPASLLISPNRCWSSIRRCSWCLGWTVFGGTSARRTEAPSRWESSQVRFVAFLQCSVAAAGSGPLATSMSGRCCRLFVLGFSIPRHGRLVKVSCIVSG</sequence>
<keyword evidence="2" id="KW-1185">Reference proteome</keyword>
<dbReference type="EMBL" id="CH679196">
    <property type="protein sequence ID" value="EDW52698.1"/>
    <property type="molecule type" value="Genomic_DNA"/>
</dbReference>
<proteinExistence type="predicted"/>
<protein>
    <submittedName>
        <fullName evidence="1">GM16394</fullName>
    </submittedName>
</protein>